<organism evidence="2 3">
    <name type="scientific">Candidatus Colwellbacteria bacterium RIFCSPLOWO2_01_FULL_48_10</name>
    <dbReference type="NCBI Taxonomy" id="1797690"/>
    <lineage>
        <taxon>Bacteria</taxon>
        <taxon>Candidatus Colwelliibacteriota</taxon>
    </lineage>
</organism>
<dbReference type="EMBL" id="MHIY01000008">
    <property type="protein sequence ID" value="OGY60136.1"/>
    <property type="molecule type" value="Genomic_DNA"/>
</dbReference>
<keyword evidence="1" id="KW-1133">Transmembrane helix</keyword>
<dbReference type="AlphaFoldDB" id="A0A1G1Z7V3"/>
<evidence type="ECO:0008006" key="4">
    <source>
        <dbReference type="Google" id="ProtNLM"/>
    </source>
</evidence>
<keyword evidence="1" id="KW-0812">Transmembrane</keyword>
<sequence>MSVFVYLASRMGGNITRFMRHWYVDSFLGTSHFMLDVFERLDRTFALKINARNLFKPLYQDATAVGYILGFLLRSLRVIIGSAVYFFVFLLSVVIYLAWLAVPLLIVWNIVKHYAR</sequence>
<name>A0A1G1Z7V3_9BACT</name>
<evidence type="ECO:0000313" key="3">
    <source>
        <dbReference type="Proteomes" id="UP000178744"/>
    </source>
</evidence>
<protein>
    <recommendedName>
        <fullName evidence="4">ABC transmembrane type-1 domain-containing protein</fullName>
    </recommendedName>
</protein>
<keyword evidence="1" id="KW-0472">Membrane</keyword>
<reference evidence="2 3" key="1">
    <citation type="journal article" date="2016" name="Nat. Commun.">
        <title>Thousands of microbial genomes shed light on interconnected biogeochemical processes in an aquifer system.</title>
        <authorList>
            <person name="Anantharaman K."/>
            <person name="Brown C.T."/>
            <person name="Hug L.A."/>
            <person name="Sharon I."/>
            <person name="Castelle C.J."/>
            <person name="Probst A.J."/>
            <person name="Thomas B.C."/>
            <person name="Singh A."/>
            <person name="Wilkins M.J."/>
            <person name="Karaoz U."/>
            <person name="Brodie E.L."/>
            <person name="Williams K.H."/>
            <person name="Hubbard S.S."/>
            <person name="Banfield J.F."/>
        </authorList>
    </citation>
    <scope>NUCLEOTIDE SEQUENCE [LARGE SCALE GENOMIC DNA]</scope>
</reference>
<dbReference type="Proteomes" id="UP000178744">
    <property type="component" value="Unassembled WGS sequence"/>
</dbReference>
<evidence type="ECO:0000313" key="2">
    <source>
        <dbReference type="EMBL" id="OGY60136.1"/>
    </source>
</evidence>
<gene>
    <name evidence="2" type="ORF">A3B23_02490</name>
</gene>
<evidence type="ECO:0000256" key="1">
    <source>
        <dbReference type="SAM" id="Phobius"/>
    </source>
</evidence>
<comment type="caution">
    <text evidence="2">The sequence shown here is derived from an EMBL/GenBank/DDBJ whole genome shotgun (WGS) entry which is preliminary data.</text>
</comment>
<proteinExistence type="predicted"/>
<accession>A0A1G1Z7V3</accession>
<feature type="transmembrane region" description="Helical" evidence="1">
    <location>
        <begin position="86"/>
        <end position="111"/>
    </location>
</feature>